<protein>
    <submittedName>
        <fullName evidence="1">Uncharacterized protein</fullName>
    </submittedName>
</protein>
<comment type="caution">
    <text evidence="1">The sequence shown here is derived from an EMBL/GenBank/DDBJ whole genome shotgun (WGS) entry which is preliminary data.</text>
</comment>
<name>A0A1F6G885_9PROT</name>
<dbReference type="Proteomes" id="UP000178449">
    <property type="component" value="Unassembled WGS sequence"/>
</dbReference>
<dbReference type="EMBL" id="MFNE01000039">
    <property type="protein sequence ID" value="OGG94324.1"/>
    <property type="molecule type" value="Genomic_DNA"/>
</dbReference>
<reference evidence="1 2" key="1">
    <citation type="journal article" date="2016" name="Nat. Commun.">
        <title>Thousands of microbial genomes shed light on interconnected biogeochemical processes in an aquifer system.</title>
        <authorList>
            <person name="Anantharaman K."/>
            <person name="Brown C.T."/>
            <person name="Hug L.A."/>
            <person name="Sharon I."/>
            <person name="Castelle C.J."/>
            <person name="Probst A.J."/>
            <person name="Thomas B.C."/>
            <person name="Singh A."/>
            <person name="Wilkins M.J."/>
            <person name="Karaoz U."/>
            <person name="Brodie E.L."/>
            <person name="Williams K.H."/>
            <person name="Hubbard S.S."/>
            <person name="Banfield J.F."/>
        </authorList>
    </citation>
    <scope>NUCLEOTIDE SEQUENCE [LARGE SCALE GENOMIC DNA]</scope>
</reference>
<organism evidence="1 2">
    <name type="scientific">Candidatus Lambdaproteobacteria bacterium RIFOXYD2_FULL_50_16</name>
    <dbReference type="NCBI Taxonomy" id="1817772"/>
    <lineage>
        <taxon>Bacteria</taxon>
        <taxon>Pseudomonadati</taxon>
        <taxon>Pseudomonadota</taxon>
        <taxon>Candidatus Lambdaproteobacteria</taxon>
    </lineage>
</organism>
<proteinExistence type="predicted"/>
<gene>
    <name evidence="1" type="ORF">A2527_00535</name>
</gene>
<dbReference type="STRING" id="1817772.A2527_00535"/>
<evidence type="ECO:0000313" key="1">
    <source>
        <dbReference type="EMBL" id="OGG94324.1"/>
    </source>
</evidence>
<sequence>MERQQPTRVTCFTNKSMTSKFEYSLGIGDEVATNHCPLVLNRTREINAQLFENQLTEPLRYLLDRPFKKQLIAADYLRFFLELALAWDLGLVVQTTKAPVQRENLFFIGNCRNALDQAHQIFNLKNIRWKVSWGLKQLVIYETGGIPLPVIPLAANLFQGQTERGIAIYPVPSLRPYHTVIWNKKREVIDRVLFHSATKNMIIRFASDLIPAGRRPIKSLVG</sequence>
<evidence type="ECO:0000313" key="2">
    <source>
        <dbReference type="Proteomes" id="UP000178449"/>
    </source>
</evidence>
<dbReference type="AlphaFoldDB" id="A0A1F6G885"/>
<accession>A0A1F6G885</accession>